<dbReference type="RefSeq" id="WP_382215751.1">
    <property type="nucleotide sequence ID" value="NZ_JBHTAR010000004.1"/>
</dbReference>
<evidence type="ECO:0000313" key="1">
    <source>
        <dbReference type="EMBL" id="MFC7198388.1"/>
    </source>
</evidence>
<comment type="caution">
    <text evidence="1">The sequence shown here is derived from an EMBL/GenBank/DDBJ whole genome shotgun (WGS) entry which is preliminary data.</text>
</comment>
<evidence type="ECO:0000313" key="2">
    <source>
        <dbReference type="Proteomes" id="UP001596447"/>
    </source>
</evidence>
<accession>A0ABD5YXM9</accession>
<dbReference type="EMBL" id="JBHTAR010000004">
    <property type="protein sequence ID" value="MFC7198388.1"/>
    <property type="molecule type" value="Genomic_DNA"/>
</dbReference>
<reference evidence="1 2" key="1">
    <citation type="journal article" date="2019" name="Int. J. Syst. Evol. Microbiol.">
        <title>The Global Catalogue of Microorganisms (GCM) 10K type strain sequencing project: providing services to taxonomists for standard genome sequencing and annotation.</title>
        <authorList>
            <consortium name="The Broad Institute Genomics Platform"/>
            <consortium name="The Broad Institute Genome Sequencing Center for Infectious Disease"/>
            <person name="Wu L."/>
            <person name="Ma J."/>
        </authorList>
    </citation>
    <scope>NUCLEOTIDE SEQUENCE [LARGE SCALE GENOMIC DNA]</scope>
    <source>
        <strain evidence="1 2">XZGYJ-43</strain>
    </source>
</reference>
<name>A0ABD5YXM9_9EURY</name>
<dbReference type="AlphaFoldDB" id="A0ABD5YXM9"/>
<keyword evidence="2" id="KW-1185">Reference proteome</keyword>
<sequence length="182" mass="21194">MTRRIHKINAGVDGKLAPDWYSEDEETGWISMGYSVGNPTKMTNEEIRKQDDSPNQQTSRFLGAHENEDYNMHVDDEVIAYAPARQILIGVGTIIGDPDYRKNPDVLLDDPHPHWRKVRWQDWSRPVRLSDLPNSLTTGQNKVYPRQSIERYYGDFDLLKRVMQKTESLDFESLTWRLSPES</sequence>
<organism evidence="1 2">
    <name type="scientific">Halospeciosus flavus</name>
    <dbReference type="NCBI Taxonomy" id="3032283"/>
    <lineage>
        <taxon>Archaea</taxon>
        <taxon>Methanobacteriati</taxon>
        <taxon>Methanobacteriota</taxon>
        <taxon>Stenosarchaea group</taxon>
        <taxon>Halobacteria</taxon>
        <taxon>Halobacteriales</taxon>
        <taxon>Halobacteriaceae</taxon>
        <taxon>Halospeciosus</taxon>
    </lineage>
</organism>
<proteinExistence type="predicted"/>
<gene>
    <name evidence="1" type="ORF">ACFQJ9_02760</name>
</gene>
<protein>
    <submittedName>
        <fullName evidence="1">Uncharacterized protein</fullName>
    </submittedName>
</protein>
<dbReference type="Proteomes" id="UP001596447">
    <property type="component" value="Unassembled WGS sequence"/>
</dbReference>